<reference evidence="2 3" key="1">
    <citation type="submission" date="2021-07" db="EMBL/GenBank/DDBJ databases">
        <title>Characterization of Violacein-producing bacteria and related species.</title>
        <authorList>
            <person name="Wilson H.S."/>
            <person name="De Leon M.E."/>
        </authorList>
    </citation>
    <scope>NUCLEOTIDE SEQUENCE [LARGE SCALE GENOMIC DNA]</scope>
    <source>
        <strain evidence="2 3">HSC-2F05</strain>
    </source>
</reference>
<accession>A0ABS7Y6I7</accession>
<dbReference type="RefSeq" id="WP_225237057.1">
    <property type="nucleotide sequence ID" value="NZ_JAHYBX010000001.1"/>
</dbReference>
<gene>
    <name evidence="2" type="ORF">LE190_01500</name>
</gene>
<name>A0ABS7Y6I7_9BURK</name>
<feature type="region of interest" description="Disordered" evidence="1">
    <location>
        <begin position="83"/>
        <end position="112"/>
    </location>
</feature>
<protein>
    <submittedName>
        <fullName evidence="2">Uncharacterized protein</fullName>
    </submittedName>
</protein>
<sequence>MHTDPQSSDRSSPPTGDAEERRRRARLHAALFPTRLALERWQHGSPLLRLQRGSPLALRSDWHAAAQRNFQAWLDRGGFSQYDEAPQSPCPQPPVAYRPAGEGDAQQIGTCT</sequence>
<dbReference type="EMBL" id="JAHYBX010000001">
    <property type="protein sequence ID" value="MCA1854602.1"/>
    <property type="molecule type" value="Genomic_DNA"/>
</dbReference>
<proteinExistence type="predicted"/>
<dbReference type="Proteomes" id="UP001198602">
    <property type="component" value="Unassembled WGS sequence"/>
</dbReference>
<evidence type="ECO:0000313" key="2">
    <source>
        <dbReference type="EMBL" id="MCA1854602.1"/>
    </source>
</evidence>
<keyword evidence="3" id="KW-1185">Reference proteome</keyword>
<evidence type="ECO:0000256" key="1">
    <source>
        <dbReference type="SAM" id="MobiDB-lite"/>
    </source>
</evidence>
<organism evidence="2 3">
    <name type="scientific">Massilia hydrophila</name>
    <dbReference type="NCBI Taxonomy" id="3044279"/>
    <lineage>
        <taxon>Bacteria</taxon>
        <taxon>Pseudomonadati</taxon>
        <taxon>Pseudomonadota</taxon>
        <taxon>Betaproteobacteria</taxon>
        <taxon>Burkholderiales</taxon>
        <taxon>Oxalobacteraceae</taxon>
        <taxon>Telluria group</taxon>
        <taxon>Massilia</taxon>
    </lineage>
</organism>
<evidence type="ECO:0000313" key="3">
    <source>
        <dbReference type="Proteomes" id="UP001198602"/>
    </source>
</evidence>
<feature type="compositionally biased region" description="Polar residues" evidence="1">
    <location>
        <begin position="1"/>
        <end position="14"/>
    </location>
</feature>
<feature type="region of interest" description="Disordered" evidence="1">
    <location>
        <begin position="1"/>
        <end position="24"/>
    </location>
</feature>
<comment type="caution">
    <text evidence="2">The sequence shown here is derived from an EMBL/GenBank/DDBJ whole genome shotgun (WGS) entry which is preliminary data.</text>
</comment>